<feature type="compositionally biased region" description="Low complexity" evidence="1">
    <location>
        <begin position="122"/>
        <end position="144"/>
    </location>
</feature>
<protein>
    <submittedName>
        <fullName evidence="3">Uncharacterized protein</fullName>
    </submittedName>
</protein>
<sequence length="427" mass="47689">MEITRIEFVLLVAVFSGVIIFCPEALVLLRNLCIWSLITWTAWYGYEQWEISARARQVIQSLVQARSLTDVAAILLGESTSAGVEWVNNKASYASLVCSRVWAHFCSRCKYVLGLKQGIPSDSSANTPPSTTTPDQTSTDSSKPSTPPVPKYYAIFVTTPPIHRYGEFSDGFCTPEDKPSPIQWDVTSNESIPPLIPSLKFRRHWEFGLIEDGVWEDKSLTLVQKLNRGRFWDHCGDEKQEKSGRQVILRCDYIRKINGIHNLGIVTQSEGAVKRCSSFYDQLSSKWDYLNIWWNDADFAIILAFLTVGDEITAECAQLLIWLAHLRSTDVIRPRDQACRTNFKAGLGTFLGASILMVATAGTAAPLVGPALTLSLGSWGWALGSSVVGGELNKGGNNRYERRRQSCEELRARFPQIQKLLLDSNNS</sequence>
<name>A0A2J6Q885_9HELO</name>
<reference evidence="3 4" key="1">
    <citation type="submission" date="2016-05" db="EMBL/GenBank/DDBJ databases">
        <title>A degradative enzymes factory behind the ericoid mycorrhizal symbiosis.</title>
        <authorList>
            <consortium name="DOE Joint Genome Institute"/>
            <person name="Martino E."/>
            <person name="Morin E."/>
            <person name="Grelet G."/>
            <person name="Kuo A."/>
            <person name="Kohler A."/>
            <person name="Daghino S."/>
            <person name="Barry K."/>
            <person name="Choi C."/>
            <person name="Cichocki N."/>
            <person name="Clum A."/>
            <person name="Copeland A."/>
            <person name="Hainaut M."/>
            <person name="Haridas S."/>
            <person name="Labutti K."/>
            <person name="Lindquist E."/>
            <person name="Lipzen A."/>
            <person name="Khouja H.-R."/>
            <person name="Murat C."/>
            <person name="Ohm R."/>
            <person name="Olson A."/>
            <person name="Spatafora J."/>
            <person name="Veneault-Fourrey C."/>
            <person name="Henrissat B."/>
            <person name="Grigoriev I."/>
            <person name="Martin F."/>
            <person name="Perotto S."/>
        </authorList>
    </citation>
    <scope>NUCLEOTIDE SEQUENCE [LARGE SCALE GENOMIC DNA]</scope>
    <source>
        <strain evidence="3 4">UAMH 7357</strain>
    </source>
</reference>
<keyword evidence="4" id="KW-1185">Reference proteome</keyword>
<keyword evidence="2" id="KW-0812">Transmembrane</keyword>
<evidence type="ECO:0000313" key="3">
    <source>
        <dbReference type="EMBL" id="PMD22497.1"/>
    </source>
</evidence>
<dbReference type="OrthoDB" id="4583723at2759"/>
<dbReference type="AlphaFoldDB" id="A0A2J6Q885"/>
<feature type="transmembrane region" description="Helical" evidence="2">
    <location>
        <begin position="6"/>
        <end position="29"/>
    </location>
</feature>
<keyword evidence="2" id="KW-1133">Transmembrane helix</keyword>
<gene>
    <name evidence="3" type="ORF">NA56DRAFT_624096</name>
</gene>
<evidence type="ECO:0000313" key="4">
    <source>
        <dbReference type="Proteomes" id="UP000235672"/>
    </source>
</evidence>
<keyword evidence="2" id="KW-0472">Membrane</keyword>
<dbReference type="STRING" id="1745343.A0A2J6Q885"/>
<dbReference type="EMBL" id="KZ613477">
    <property type="protein sequence ID" value="PMD22497.1"/>
    <property type="molecule type" value="Genomic_DNA"/>
</dbReference>
<accession>A0A2J6Q885</accession>
<evidence type="ECO:0000256" key="1">
    <source>
        <dbReference type="SAM" id="MobiDB-lite"/>
    </source>
</evidence>
<feature type="region of interest" description="Disordered" evidence="1">
    <location>
        <begin position="122"/>
        <end position="147"/>
    </location>
</feature>
<proteinExistence type="predicted"/>
<dbReference type="Proteomes" id="UP000235672">
    <property type="component" value="Unassembled WGS sequence"/>
</dbReference>
<organism evidence="3 4">
    <name type="scientific">Hyaloscypha hepaticicola</name>
    <dbReference type="NCBI Taxonomy" id="2082293"/>
    <lineage>
        <taxon>Eukaryota</taxon>
        <taxon>Fungi</taxon>
        <taxon>Dikarya</taxon>
        <taxon>Ascomycota</taxon>
        <taxon>Pezizomycotina</taxon>
        <taxon>Leotiomycetes</taxon>
        <taxon>Helotiales</taxon>
        <taxon>Hyaloscyphaceae</taxon>
        <taxon>Hyaloscypha</taxon>
    </lineage>
</organism>
<evidence type="ECO:0000256" key="2">
    <source>
        <dbReference type="SAM" id="Phobius"/>
    </source>
</evidence>